<evidence type="ECO:0000313" key="3">
    <source>
        <dbReference type="Proteomes" id="UP000309170"/>
    </source>
</evidence>
<proteinExistence type="predicted"/>
<name>A0A9X8ZE62_9BACI</name>
<dbReference type="Proteomes" id="UP000309170">
    <property type="component" value="Unassembled WGS sequence"/>
</dbReference>
<keyword evidence="1" id="KW-0472">Membrane</keyword>
<keyword evidence="1" id="KW-0812">Transmembrane</keyword>
<accession>A0A9X8ZE62</accession>
<evidence type="ECO:0000256" key="1">
    <source>
        <dbReference type="SAM" id="Phobius"/>
    </source>
</evidence>
<dbReference type="EMBL" id="SZNT01000428">
    <property type="protein sequence ID" value="TKH08039.1"/>
    <property type="molecule type" value="Genomic_DNA"/>
</dbReference>
<sequence>MGFKKGMISIISFVLFVGIVFGMTVATLIVQDLYKLGAYSACHKWGKKKPKVKKACKALGYW</sequence>
<organism evidence="2 3">
    <name type="scientific">Peribacillus simplex</name>
    <dbReference type="NCBI Taxonomy" id="1478"/>
    <lineage>
        <taxon>Bacteria</taxon>
        <taxon>Bacillati</taxon>
        <taxon>Bacillota</taxon>
        <taxon>Bacilli</taxon>
        <taxon>Bacillales</taxon>
        <taxon>Bacillaceae</taxon>
        <taxon>Peribacillus</taxon>
    </lineage>
</organism>
<keyword evidence="1" id="KW-1133">Transmembrane helix</keyword>
<comment type="caution">
    <text evidence="2">The sequence shown here is derived from an EMBL/GenBank/DDBJ whole genome shotgun (WGS) entry which is preliminary data.</text>
</comment>
<evidence type="ECO:0000313" key="2">
    <source>
        <dbReference type="EMBL" id="TKH08039.1"/>
    </source>
</evidence>
<feature type="transmembrane region" description="Helical" evidence="1">
    <location>
        <begin position="6"/>
        <end position="30"/>
    </location>
</feature>
<dbReference type="RefSeq" id="WP_137024358.1">
    <property type="nucleotide sequence ID" value="NZ_SZNT01000428.1"/>
</dbReference>
<dbReference type="AlphaFoldDB" id="A0A9X8ZE62"/>
<protein>
    <submittedName>
        <fullName evidence="2">Uncharacterized protein</fullName>
    </submittedName>
</protein>
<gene>
    <name evidence="2" type="ORF">FC678_21475</name>
</gene>
<reference evidence="2 3" key="1">
    <citation type="journal article" date="2019" name="Environ. Microbiol.">
        <title>An active ?-lactamase is a part of an orchestrated cell wall stress resistance network of Bacillus subtilis and related rhizosphere species.</title>
        <authorList>
            <person name="Bucher T."/>
            <person name="Keren-Paz A."/>
            <person name="Hausser J."/>
            <person name="Olender T."/>
            <person name="Cytryn E."/>
            <person name="Kolodkin-Gal I."/>
        </authorList>
    </citation>
    <scope>NUCLEOTIDE SEQUENCE [LARGE SCALE GENOMIC DNA]</scope>
    <source>
        <strain evidence="2 3">I4</strain>
    </source>
</reference>